<proteinExistence type="predicted"/>
<protein>
    <submittedName>
        <fullName evidence="1">(pine wood nematode) hypothetical protein</fullName>
    </submittedName>
</protein>
<dbReference type="EMBL" id="CAJFDI010000004">
    <property type="protein sequence ID" value="CAD5227039.1"/>
    <property type="molecule type" value="Genomic_DNA"/>
</dbReference>
<dbReference type="Proteomes" id="UP000582659">
    <property type="component" value="Unassembled WGS sequence"/>
</dbReference>
<keyword evidence="2" id="KW-1185">Reference proteome</keyword>
<dbReference type="AlphaFoldDB" id="A0A7I8WUG5"/>
<reference evidence="1" key="1">
    <citation type="submission" date="2020-09" db="EMBL/GenBank/DDBJ databases">
        <authorList>
            <person name="Kikuchi T."/>
        </authorList>
    </citation>
    <scope>NUCLEOTIDE SEQUENCE</scope>
    <source>
        <strain evidence="1">Ka4C1</strain>
    </source>
</reference>
<gene>
    <name evidence="1" type="ORF">BXYJ_LOCUS9584</name>
</gene>
<accession>A0A7I8WUG5</accession>
<sequence length="356" mass="39869">MGLIKGMGDHVVEEFRTLFSNILSSELVIDLQDSIERRKLFAKFEVYCMQYWDNLNYGTLSGTTEDGIPNELIQSLATASAAGIEFSTVRLGTSWFGGLSDTAGPSTSLSFTTESSVPLWSSLIILGGFGAINQDVVGYILKKLRNDFGSVDKFLEVLIESDERLLCVLLAILELHRRKSYAECDFWDPLTLCMTMLIKLDFSESMFIDWLASDPISVPFIFRFFGEMGKNPESLQKAVNSLVGLSFEENIKDFQEIPIKYSINTKVGITEIHGNISVEKEMVFDKKIRARITTKEISVTYDEIVDNFNGMLNRLQARLLSANRHGTLPMNVNGLIKVVSKVKELGYAGEDCARNV</sequence>
<name>A0A7I8WUG5_BURXY</name>
<organism evidence="1 2">
    <name type="scientific">Bursaphelenchus xylophilus</name>
    <name type="common">Pinewood nematode worm</name>
    <name type="synonym">Aphelenchoides xylophilus</name>
    <dbReference type="NCBI Taxonomy" id="6326"/>
    <lineage>
        <taxon>Eukaryota</taxon>
        <taxon>Metazoa</taxon>
        <taxon>Ecdysozoa</taxon>
        <taxon>Nematoda</taxon>
        <taxon>Chromadorea</taxon>
        <taxon>Rhabditida</taxon>
        <taxon>Tylenchina</taxon>
        <taxon>Tylenchomorpha</taxon>
        <taxon>Aphelenchoidea</taxon>
        <taxon>Aphelenchoididae</taxon>
        <taxon>Bursaphelenchus</taxon>
    </lineage>
</organism>
<dbReference type="Proteomes" id="UP000659654">
    <property type="component" value="Unassembled WGS sequence"/>
</dbReference>
<evidence type="ECO:0000313" key="2">
    <source>
        <dbReference type="Proteomes" id="UP000659654"/>
    </source>
</evidence>
<dbReference type="OrthoDB" id="5814112at2759"/>
<dbReference type="EMBL" id="CAJFCV020000004">
    <property type="protein sequence ID" value="CAG9116730.1"/>
    <property type="molecule type" value="Genomic_DNA"/>
</dbReference>
<evidence type="ECO:0000313" key="1">
    <source>
        <dbReference type="EMBL" id="CAD5227039.1"/>
    </source>
</evidence>
<comment type="caution">
    <text evidence="1">The sequence shown here is derived from an EMBL/GenBank/DDBJ whole genome shotgun (WGS) entry which is preliminary data.</text>
</comment>